<evidence type="ECO:0000256" key="4">
    <source>
        <dbReference type="SAM" id="Phobius"/>
    </source>
</evidence>
<sequence length="640" mass="71181">MPIVPKRTMALSKKITTAALLPAGFMVLFAVGVSLYFWQHYRSAEAIKQIAILINATSCLVHELQKERGMSAGFIGSGGKKFASALRKQRSATDTAIASFRSYSSKGIRDDKLANMLRAVNGKLERLEEVRSRVDNLSIDKKEAVAYYTELTNRLIALIGLMVHHSKDVHVGARIVALKEFSKAKDLEGIKRALLSIVFAQNRFDRETFLTFTKVAGREDAHLESFQEIAPFLYTDYFEKLRTKSEFKKAESLEALALSKREGYGVDPEEWFRIQTEKIDYMKEMEDFMLADISKVAGELSSSALRKFGFTTVLALLLLGVTGTFVYRIIRDVNERIREVVDNVVTTAEKMEFEISTGKGGSRNDEFSLLEKAISDMLHTIGSVVETIRSVMERVAQGYFSQRIEGEFRGDIKALVDNINTSLDNLQNTMFSVKRVIEAVSKGNLKVRIEDSYEGDLKELTTYINSALSDLQSLLKQVKDDIINVTSNIASITTSVDETSEAIRQISEETLKAKNKAVDMEKAINTGKTRVRDMHSAMNDIVSVSREVTSITETIVTIAEQTNLLALNAAIEAARAGEMGRGFAVVADEVRRLAEISAKAAKEIASLLERASNTIEAGQMSAEQVVESYKRIEEVVSEVA</sequence>
<evidence type="ECO:0000259" key="6">
    <source>
        <dbReference type="PROSITE" id="PS50885"/>
    </source>
</evidence>
<dbReference type="GO" id="GO:0005886">
    <property type="term" value="C:plasma membrane"/>
    <property type="evidence" value="ECO:0007669"/>
    <property type="project" value="TreeGrafter"/>
</dbReference>
<dbReference type="Pfam" id="PF18947">
    <property type="entry name" value="HAMP_2"/>
    <property type="match status" value="1"/>
</dbReference>
<dbReference type="Pfam" id="PF08376">
    <property type="entry name" value="NIT"/>
    <property type="match status" value="1"/>
</dbReference>
<dbReference type="EMBL" id="DRNB01000061">
    <property type="protein sequence ID" value="HHJ63620.1"/>
    <property type="molecule type" value="Genomic_DNA"/>
</dbReference>
<protein>
    <submittedName>
        <fullName evidence="8">Methyl-accepting chemotaxis protein</fullName>
    </submittedName>
</protein>
<keyword evidence="4" id="KW-1133">Transmembrane helix</keyword>
<dbReference type="Pfam" id="PF00015">
    <property type="entry name" value="MCPsignal"/>
    <property type="match status" value="1"/>
</dbReference>
<dbReference type="InterPro" id="IPR003660">
    <property type="entry name" value="HAMP_dom"/>
</dbReference>
<dbReference type="SUPFAM" id="SSF58104">
    <property type="entry name" value="Methyl-accepting chemotaxis protein (MCP) signaling domain"/>
    <property type="match status" value="1"/>
</dbReference>
<gene>
    <name evidence="8" type="ORF">ENJ61_01805</name>
</gene>
<dbReference type="PANTHER" id="PTHR43531:SF11">
    <property type="entry name" value="METHYL-ACCEPTING CHEMOTAXIS PROTEIN 3"/>
    <property type="match status" value="1"/>
</dbReference>
<dbReference type="Gene3D" id="1.20.120.1530">
    <property type="match status" value="1"/>
</dbReference>
<keyword evidence="1" id="KW-0145">Chemotaxis</keyword>
<dbReference type="Proteomes" id="UP000885792">
    <property type="component" value="Unassembled WGS sequence"/>
</dbReference>
<keyword evidence="4" id="KW-0472">Membrane</keyword>
<dbReference type="PROSITE" id="PS50885">
    <property type="entry name" value="HAMP"/>
    <property type="match status" value="2"/>
</dbReference>
<feature type="domain" description="HAMP" evidence="6">
    <location>
        <begin position="379"/>
        <end position="431"/>
    </location>
</feature>
<dbReference type="GO" id="GO:0007165">
    <property type="term" value="P:signal transduction"/>
    <property type="evidence" value="ECO:0007669"/>
    <property type="project" value="UniProtKB-KW"/>
</dbReference>
<feature type="domain" description="NIT" evidence="7">
    <location>
        <begin position="55"/>
        <end position="300"/>
    </location>
</feature>
<keyword evidence="3" id="KW-0807">Transducer</keyword>
<feature type="domain" description="HAMP" evidence="6">
    <location>
        <begin position="433"/>
        <end position="476"/>
    </location>
</feature>
<dbReference type="PROSITE" id="PS50111">
    <property type="entry name" value="CHEMOTAXIS_TRANSDUC_2"/>
    <property type="match status" value="1"/>
</dbReference>
<feature type="transmembrane region" description="Helical" evidence="4">
    <location>
        <begin position="308"/>
        <end position="330"/>
    </location>
</feature>
<dbReference type="InterPro" id="IPR051310">
    <property type="entry name" value="MCP_chemotaxis"/>
</dbReference>
<evidence type="ECO:0000256" key="2">
    <source>
        <dbReference type="ARBA" id="ARBA00029447"/>
    </source>
</evidence>
<dbReference type="InterPro" id="IPR004089">
    <property type="entry name" value="MCPsignal_dom"/>
</dbReference>
<dbReference type="InterPro" id="IPR013587">
    <property type="entry name" value="Nitrate/nitrite_sensing"/>
</dbReference>
<feature type="domain" description="Methyl-accepting transducer" evidence="5">
    <location>
        <begin position="460"/>
        <end position="640"/>
    </location>
</feature>
<accession>A0A7C5QKE4</accession>
<dbReference type="GO" id="GO:0004888">
    <property type="term" value="F:transmembrane signaling receptor activity"/>
    <property type="evidence" value="ECO:0007669"/>
    <property type="project" value="TreeGrafter"/>
</dbReference>
<evidence type="ECO:0000256" key="1">
    <source>
        <dbReference type="ARBA" id="ARBA00022500"/>
    </source>
</evidence>
<name>A0A7C5QKE4_AQUAO</name>
<dbReference type="InterPro" id="IPR010910">
    <property type="entry name" value="Nitrate/nitrite_sensing_bac"/>
</dbReference>
<dbReference type="PROSITE" id="PS50906">
    <property type="entry name" value="NIT"/>
    <property type="match status" value="1"/>
</dbReference>
<evidence type="ECO:0000259" key="5">
    <source>
        <dbReference type="PROSITE" id="PS50111"/>
    </source>
</evidence>
<comment type="similarity">
    <text evidence="2">Belongs to the methyl-accepting chemotaxis (MCP) protein family.</text>
</comment>
<dbReference type="AlphaFoldDB" id="A0A7C5QKE4"/>
<evidence type="ECO:0000313" key="8">
    <source>
        <dbReference type="EMBL" id="HHJ63620.1"/>
    </source>
</evidence>
<dbReference type="PANTHER" id="PTHR43531">
    <property type="entry name" value="PROTEIN ICFG"/>
    <property type="match status" value="1"/>
</dbReference>
<evidence type="ECO:0000259" key="7">
    <source>
        <dbReference type="PROSITE" id="PS50906"/>
    </source>
</evidence>
<proteinExistence type="inferred from homology"/>
<dbReference type="Gene3D" id="1.10.287.950">
    <property type="entry name" value="Methyl-accepting chemotaxis protein"/>
    <property type="match status" value="1"/>
</dbReference>
<comment type="caution">
    <text evidence="8">The sequence shown here is derived from an EMBL/GenBank/DDBJ whole genome shotgun (WGS) entry which is preliminary data.</text>
</comment>
<dbReference type="SMART" id="SM00283">
    <property type="entry name" value="MA"/>
    <property type="match status" value="1"/>
</dbReference>
<keyword evidence="4" id="KW-0812">Transmembrane</keyword>
<evidence type="ECO:0000256" key="3">
    <source>
        <dbReference type="PROSITE-ProRule" id="PRU00284"/>
    </source>
</evidence>
<reference evidence="8" key="1">
    <citation type="journal article" date="2020" name="mSystems">
        <title>Genome- and Community-Level Interaction Insights into Carbon Utilization and Element Cycling Functions of Hydrothermarchaeota in Hydrothermal Sediment.</title>
        <authorList>
            <person name="Zhou Z."/>
            <person name="Liu Y."/>
            <person name="Xu W."/>
            <person name="Pan J."/>
            <person name="Luo Z.H."/>
            <person name="Li M."/>
        </authorList>
    </citation>
    <scope>NUCLEOTIDE SEQUENCE [LARGE SCALE GENOMIC DNA]</scope>
    <source>
        <strain evidence="8">HyVt-501</strain>
    </source>
</reference>
<organism evidence="8">
    <name type="scientific">Aquifex aeolicus</name>
    <dbReference type="NCBI Taxonomy" id="63363"/>
    <lineage>
        <taxon>Bacteria</taxon>
        <taxon>Pseudomonadati</taxon>
        <taxon>Aquificota</taxon>
        <taxon>Aquificia</taxon>
        <taxon>Aquificales</taxon>
        <taxon>Aquificaceae</taxon>
        <taxon>Aquifex</taxon>
    </lineage>
</organism>
<feature type="transmembrane region" description="Helical" evidence="4">
    <location>
        <begin position="20"/>
        <end position="38"/>
    </location>
</feature>
<feature type="non-terminal residue" evidence="8">
    <location>
        <position position="640"/>
    </location>
</feature>
<dbReference type="GO" id="GO:0006935">
    <property type="term" value="P:chemotaxis"/>
    <property type="evidence" value="ECO:0007669"/>
    <property type="project" value="UniProtKB-KW"/>
</dbReference>